<reference evidence="1 2" key="2">
    <citation type="journal article" date="2022" name="Mol. Ecol. Resour.">
        <title>The genomes of chicory, endive, great burdock and yacon provide insights into Asteraceae paleo-polyploidization history and plant inulin production.</title>
        <authorList>
            <person name="Fan W."/>
            <person name="Wang S."/>
            <person name="Wang H."/>
            <person name="Wang A."/>
            <person name="Jiang F."/>
            <person name="Liu H."/>
            <person name="Zhao H."/>
            <person name="Xu D."/>
            <person name="Zhang Y."/>
        </authorList>
    </citation>
    <scope>NUCLEOTIDE SEQUENCE [LARGE SCALE GENOMIC DNA]</scope>
    <source>
        <strain evidence="2">cv. Yunnan</strain>
        <tissue evidence="1">Leaves</tissue>
    </source>
</reference>
<name>A0ACB9FUW5_9ASTR</name>
<dbReference type="Proteomes" id="UP001056120">
    <property type="component" value="Linkage Group LG16"/>
</dbReference>
<gene>
    <name evidence="1" type="ORF">L1987_49485</name>
</gene>
<sequence>MIAAAASTIDIMNTEPPSAYVIDRTQVKLRSRSLVDGLVEIVKDEVKASATVIVKHFGKRFTIRIINFIEFSRDQVTKIMRYAYYSVFSGRSNQASMIQASTNMETSSADIKTLVLEL</sequence>
<accession>A0ACB9FUW5</accession>
<reference evidence="2" key="1">
    <citation type="journal article" date="2022" name="Mol. Ecol. Resour.">
        <title>The genomes of chicory, endive, great burdock and yacon provide insights into Asteraceae palaeo-polyploidization history and plant inulin production.</title>
        <authorList>
            <person name="Fan W."/>
            <person name="Wang S."/>
            <person name="Wang H."/>
            <person name="Wang A."/>
            <person name="Jiang F."/>
            <person name="Liu H."/>
            <person name="Zhao H."/>
            <person name="Xu D."/>
            <person name="Zhang Y."/>
        </authorList>
    </citation>
    <scope>NUCLEOTIDE SEQUENCE [LARGE SCALE GENOMIC DNA]</scope>
    <source>
        <strain evidence="2">cv. Yunnan</strain>
    </source>
</reference>
<proteinExistence type="predicted"/>
<organism evidence="1 2">
    <name type="scientific">Smallanthus sonchifolius</name>
    <dbReference type="NCBI Taxonomy" id="185202"/>
    <lineage>
        <taxon>Eukaryota</taxon>
        <taxon>Viridiplantae</taxon>
        <taxon>Streptophyta</taxon>
        <taxon>Embryophyta</taxon>
        <taxon>Tracheophyta</taxon>
        <taxon>Spermatophyta</taxon>
        <taxon>Magnoliopsida</taxon>
        <taxon>eudicotyledons</taxon>
        <taxon>Gunneridae</taxon>
        <taxon>Pentapetalae</taxon>
        <taxon>asterids</taxon>
        <taxon>campanulids</taxon>
        <taxon>Asterales</taxon>
        <taxon>Asteraceae</taxon>
        <taxon>Asteroideae</taxon>
        <taxon>Heliantheae alliance</taxon>
        <taxon>Millerieae</taxon>
        <taxon>Smallanthus</taxon>
    </lineage>
</organism>
<comment type="caution">
    <text evidence="1">The sequence shown here is derived from an EMBL/GenBank/DDBJ whole genome shotgun (WGS) entry which is preliminary data.</text>
</comment>
<protein>
    <submittedName>
        <fullName evidence="1">Uncharacterized protein</fullName>
    </submittedName>
</protein>
<evidence type="ECO:0000313" key="1">
    <source>
        <dbReference type="EMBL" id="KAI3774922.1"/>
    </source>
</evidence>
<dbReference type="EMBL" id="CM042033">
    <property type="protein sequence ID" value="KAI3774922.1"/>
    <property type="molecule type" value="Genomic_DNA"/>
</dbReference>
<keyword evidence="2" id="KW-1185">Reference proteome</keyword>
<evidence type="ECO:0000313" key="2">
    <source>
        <dbReference type="Proteomes" id="UP001056120"/>
    </source>
</evidence>